<feature type="transmembrane region" description="Helical" evidence="1">
    <location>
        <begin position="12"/>
        <end position="36"/>
    </location>
</feature>
<dbReference type="EMBL" id="HACA01003666">
    <property type="protein sequence ID" value="CDW21027.1"/>
    <property type="molecule type" value="Transcribed_RNA"/>
</dbReference>
<keyword evidence="1" id="KW-1133">Transmembrane helix</keyword>
<evidence type="ECO:0000256" key="1">
    <source>
        <dbReference type="SAM" id="Phobius"/>
    </source>
</evidence>
<keyword evidence="1" id="KW-0812">Transmembrane</keyword>
<feature type="non-terminal residue" evidence="2">
    <location>
        <position position="1"/>
    </location>
</feature>
<name>A0A0K2T618_LEPSM</name>
<accession>A0A0K2T618</accession>
<protein>
    <submittedName>
        <fullName evidence="2">Uncharacterized protein</fullName>
    </submittedName>
</protein>
<dbReference type="AlphaFoldDB" id="A0A0K2T618"/>
<keyword evidence="1" id="KW-0472">Membrane</keyword>
<feature type="transmembrane region" description="Helical" evidence="1">
    <location>
        <begin position="48"/>
        <end position="66"/>
    </location>
</feature>
<reference evidence="2" key="1">
    <citation type="submission" date="2014-05" db="EMBL/GenBank/DDBJ databases">
        <authorList>
            <person name="Chronopoulou M."/>
        </authorList>
    </citation>
    <scope>NUCLEOTIDE SEQUENCE</scope>
    <source>
        <tissue evidence="2">Whole organism</tissue>
    </source>
</reference>
<organism evidence="2">
    <name type="scientific">Lepeophtheirus salmonis</name>
    <name type="common">Salmon louse</name>
    <name type="synonym">Caligus salmonis</name>
    <dbReference type="NCBI Taxonomy" id="72036"/>
    <lineage>
        <taxon>Eukaryota</taxon>
        <taxon>Metazoa</taxon>
        <taxon>Ecdysozoa</taxon>
        <taxon>Arthropoda</taxon>
        <taxon>Crustacea</taxon>
        <taxon>Multicrustacea</taxon>
        <taxon>Hexanauplia</taxon>
        <taxon>Copepoda</taxon>
        <taxon>Siphonostomatoida</taxon>
        <taxon>Caligidae</taxon>
        <taxon>Lepeophtheirus</taxon>
    </lineage>
</organism>
<evidence type="ECO:0000313" key="2">
    <source>
        <dbReference type="EMBL" id="CDW21027.1"/>
    </source>
</evidence>
<proteinExistence type="predicted"/>
<sequence>VIIIIIKFILKVCLSFFTILKDGAALNIEISIYGLYNITQASYVGVHYIFHGFFVCALNEAHFLFFTSRKHTFKFFAKRIQKFIFTYFV</sequence>